<dbReference type="InterPro" id="IPR021384">
    <property type="entry name" value="Mediator_Med21"/>
</dbReference>
<dbReference type="EMBL" id="CP119918">
    <property type="protein sequence ID" value="WFD15911.1"/>
    <property type="molecule type" value="Genomic_DNA"/>
</dbReference>
<evidence type="ECO:0000256" key="9">
    <source>
        <dbReference type="SAM" id="Coils"/>
    </source>
</evidence>
<keyword evidence="6" id="KW-0804">Transcription</keyword>
<keyword evidence="9" id="KW-0175">Coiled coil</keyword>
<comment type="subcellular location">
    <subcellularLocation>
        <location evidence="1">Nucleus</location>
    </subcellularLocation>
</comment>
<evidence type="ECO:0000256" key="5">
    <source>
        <dbReference type="ARBA" id="ARBA00023159"/>
    </source>
</evidence>
<evidence type="ECO:0000313" key="10">
    <source>
        <dbReference type="EMBL" id="WFD15911.1"/>
    </source>
</evidence>
<evidence type="ECO:0000256" key="6">
    <source>
        <dbReference type="ARBA" id="ARBA00023163"/>
    </source>
</evidence>
<dbReference type="SUPFAM" id="SSF140718">
    <property type="entry name" value="Mediator hinge subcomplex-like"/>
    <property type="match status" value="1"/>
</dbReference>
<evidence type="ECO:0000313" key="11">
    <source>
        <dbReference type="Proteomes" id="UP001217582"/>
    </source>
</evidence>
<evidence type="ECO:0000256" key="4">
    <source>
        <dbReference type="ARBA" id="ARBA00023015"/>
    </source>
</evidence>
<dbReference type="Proteomes" id="UP001217582">
    <property type="component" value="Chromosome 3"/>
</dbReference>
<dbReference type="AlphaFoldDB" id="A0AAJ6CKG3"/>
<dbReference type="Gene3D" id="6.10.280.10">
    <property type="entry name" value="Mediator complex, subunit Med21"/>
    <property type="match status" value="1"/>
</dbReference>
<reference evidence="10 11" key="1">
    <citation type="submission" date="2023-03" db="EMBL/GenBank/DDBJ databases">
        <title>Mating type loci evolution in Malassezia.</title>
        <authorList>
            <person name="Coelho M.A."/>
        </authorList>
    </citation>
    <scope>NUCLEOTIDE SEQUENCE [LARGE SCALE GENOMIC DNA]</scope>
    <source>
        <strain evidence="10 11">CBS 13387</strain>
    </source>
</reference>
<dbReference type="InterPro" id="IPR037212">
    <property type="entry name" value="Med7/Med21-like"/>
</dbReference>
<sequence length="152" mass="16965">MSAITELEDSLDMLLKVMASAIAYLSRKAAHTQVNPTVPLTTLGNTDAPSFEALQGTRAELVQDIVSQAQDVQLRISHLPTTMLSEDEHVRMADLPRKAFEIRALETELEEANREYIQSLDEAHALSSKLDTLLDRLTQERQAARELLSHDV</sequence>
<name>A0AAJ6CKG3_9BASI</name>
<evidence type="ECO:0000256" key="8">
    <source>
        <dbReference type="ARBA" id="ARBA00031952"/>
    </source>
</evidence>
<evidence type="ECO:0000256" key="1">
    <source>
        <dbReference type="ARBA" id="ARBA00004123"/>
    </source>
</evidence>
<evidence type="ECO:0000256" key="7">
    <source>
        <dbReference type="ARBA" id="ARBA00023242"/>
    </source>
</evidence>
<evidence type="ECO:0000256" key="2">
    <source>
        <dbReference type="ARBA" id="ARBA00005770"/>
    </source>
</evidence>
<dbReference type="GO" id="GO:0016592">
    <property type="term" value="C:mediator complex"/>
    <property type="evidence" value="ECO:0007669"/>
    <property type="project" value="InterPro"/>
</dbReference>
<comment type="similarity">
    <text evidence="2">Belongs to the Mediator complex subunit 21 family.</text>
</comment>
<proteinExistence type="inferred from homology"/>
<accession>A0AAJ6CKG3</accession>
<keyword evidence="4" id="KW-0805">Transcription regulation</keyword>
<keyword evidence="7" id="KW-0539">Nucleus</keyword>
<feature type="coiled-coil region" evidence="9">
    <location>
        <begin position="95"/>
        <end position="129"/>
    </location>
</feature>
<protein>
    <recommendedName>
        <fullName evidence="3">Mediator of RNA polymerase II transcription subunit 21</fullName>
    </recommendedName>
    <alternativeName>
        <fullName evidence="8">Mediator complex subunit 21</fullName>
    </alternativeName>
</protein>
<keyword evidence="11" id="KW-1185">Reference proteome</keyword>
<dbReference type="Pfam" id="PF11221">
    <property type="entry name" value="Med21"/>
    <property type="match status" value="1"/>
</dbReference>
<organism evidence="10 11">
    <name type="scientific">Malassezia arunalokei</name>
    <dbReference type="NCBI Taxonomy" id="1514897"/>
    <lineage>
        <taxon>Eukaryota</taxon>
        <taxon>Fungi</taxon>
        <taxon>Dikarya</taxon>
        <taxon>Basidiomycota</taxon>
        <taxon>Ustilaginomycotina</taxon>
        <taxon>Malasseziomycetes</taxon>
        <taxon>Malasseziales</taxon>
        <taxon>Malasseziaceae</taxon>
        <taxon>Malassezia</taxon>
    </lineage>
</organism>
<evidence type="ECO:0000256" key="3">
    <source>
        <dbReference type="ARBA" id="ARBA00019691"/>
    </source>
</evidence>
<gene>
    <name evidence="10" type="ORF">MARU1_001937</name>
</gene>
<keyword evidence="5" id="KW-0010">Activator</keyword>